<dbReference type="InterPro" id="IPR036542">
    <property type="entry name" value="PTS_IIA_lac/cel_sf"/>
</dbReference>
<keyword evidence="8" id="KW-0460">Magnesium</keyword>
<organism evidence="11 15">
    <name type="scientific">Clostridium botulinum</name>
    <dbReference type="NCBI Taxonomy" id="1491"/>
    <lineage>
        <taxon>Bacteria</taxon>
        <taxon>Bacillati</taxon>
        <taxon>Bacillota</taxon>
        <taxon>Clostridia</taxon>
        <taxon>Eubacteriales</taxon>
        <taxon>Clostridiaceae</taxon>
        <taxon>Clostridium</taxon>
    </lineage>
</organism>
<dbReference type="GO" id="GO:0016740">
    <property type="term" value="F:transferase activity"/>
    <property type="evidence" value="ECO:0007669"/>
    <property type="project" value="UniProtKB-KW"/>
</dbReference>
<dbReference type="GO" id="GO:0009401">
    <property type="term" value="P:phosphoenolpyruvate-dependent sugar phosphotransferase system"/>
    <property type="evidence" value="ECO:0007669"/>
    <property type="project" value="UniProtKB-KW"/>
</dbReference>
<dbReference type="GO" id="GO:0046872">
    <property type="term" value="F:metal ion binding"/>
    <property type="evidence" value="ECO:0007669"/>
    <property type="project" value="UniProtKB-KW"/>
</dbReference>
<dbReference type="PROSITE" id="PS51095">
    <property type="entry name" value="PTS_EIIA_TYPE_3"/>
    <property type="match status" value="1"/>
</dbReference>
<feature type="active site" description="Tele-phosphohistidine intermediate" evidence="7">
    <location>
        <position position="73"/>
    </location>
</feature>
<evidence type="ECO:0000256" key="6">
    <source>
        <dbReference type="ARBA" id="ARBA00022683"/>
    </source>
</evidence>
<dbReference type="Proteomes" id="UP000476820">
    <property type="component" value="Unassembled WGS sequence"/>
</dbReference>
<keyword evidence="5" id="KW-0808">Transferase</keyword>
<feature type="modified residue" description="Phosphohistidine; by HPr" evidence="9">
    <location>
        <position position="73"/>
    </location>
</feature>
<reference evidence="10 13" key="1">
    <citation type="submission" date="2019-02" db="EMBL/GenBank/DDBJ databases">
        <title>Genome sequencing of Clostridium botulinum clinical isolates.</title>
        <authorList>
            <person name="Brunt J."/>
            <person name="Van Vliet A.H.M."/>
            <person name="Stringer S.C."/>
            <person name="Grant K.A."/>
            <person name="Carter A.C."/>
            <person name="Peck M.W."/>
        </authorList>
    </citation>
    <scope>NUCLEOTIDE SEQUENCE [LARGE SCALE GENOMIC DNA]</scope>
    <source>
        <strain evidence="10 13">H113700579</strain>
    </source>
</reference>
<sequence>MEEIIMNLIVHSGEVRSYSMEAIQCAKKGDLNKARKLIEKADEEMSRAHNVQSSLIQKEASGEKIEVSLLMVHAQDHLMTSMTVKSLAVEFIDMYEKFDDNLNK</sequence>
<evidence type="ECO:0000313" key="15">
    <source>
        <dbReference type="Proteomes" id="UP000476820"/>
    </source>
</evidence>
<proteinExistence type="predicted"/>
<gene>
    <name evidence="10" type="ORF">EXM65_07280</name>
    <name evidence="11" type="ORF">FC774_04130</name>
    <name evidence="12" type="ORF">FDB51_12610</name>
</gene>
<dbReference type="Proteomes" id="UP000472355">
    <property type="component" value="Unassembled WGS sequence"/>
</dbReference>
<evidence type="ECO:0000313" key="13">
    <source>
        <dbReference type="Proteomes" id="UP000472355"/>
    </source>
</evidence>
<dbReference type="EMBL" id="SWVK01000017">
    <property type="protein sequence ID" value="NFN35949.1"/>
    <property type="molecule type" value="Genomic_DNA"/>
</dbReference>
<comment type="caution">
    <text evidence="11">The sequence shown here is derived from an EMBL/GenBank/DDBJ whole genome shotgun (WGS) entry which is preliminary data.</text>
</comment>
<evidence type="ECO:0000313" key="10">
    <source>
        <dbReference type="EMBL" id="NFA42389.1"/>
    </source>
</evidence>
<feature type="binding site" evidence="8">
    <location>
        <position position="76"/>
    </location>
    <ligand>
        <name>Mg(2+)</name>
        <dbReference type="ChEBI" id="CHEBI:18420"/>
        <note>ligand shared between all trimeric partners</note>
    </ligand>
</feature>
<dbReference type="PIRSF" id="PIRSF000699">
    <property type="entry name" value="PTS_IILac_III"/>
    <property type="match status" value="1"/>
</dbReference>
<dbReference type="EMBL" id="SWOV01000007">
    <property type="protein sequence ID" value="NFF87083.1"/>
    <property type="molecule type" value="Genomic_DNA"/>
</dbReference>
<accession>A0A0C2SP31</accession>
<evidence type="ECO:0000256" key="4">
    <source>
        <dbReference type="ARBA" id="ARBA00022597"/>
    </source>
</evidence>
<protein>
    <submittedName>
        <fullName evidence="11">PTS lactose/cellobiose transporter subunit IIA</fullName>
    </submittedName>
</protein>
<dbReference type="GO" id="GO:0005737">
    <property type="term" value="C:cytoplasm"/>
    <property type="evidence" value="ECO:0007669"/>
    <property type="project" value="UniProtKB-SubCell"/>
</dbReference>
<dbReference type="Gene3D" id="1.20.58.80">
    <property type="entry name" value="Phosphotransferase system, lactose/cellobiose-type IIA subunit"/>
    <property type="match status" value="1"/>
</dbReference>
<dbReference type="RefSeq" id="WP_017826380.1">
    <property type="nucleotide sequence ID" value="NZ_JACBBU010000018.1"/>
</dbReference>
<evidence type="ECO:0000313" key="12">
    <source>
        <dbReference type="EMBL" id="NFN35949.1"/>
    </source>
</evidence>
<evidence type="ECO:0000256" key="8">
    <source>
        <dbReference type="PIRSR" id="PIRSR000699-2"/>
    </source>
</evidence>
<keyword evidence="8" id="KW-0479">Metal-binding</keyword>
<name>A0A0C2SP31_CLOBO</name>
<dbReference type="OrthoDB" id="389577at2"/>
<evidence type="ECO:0000256" key="9">
    <source>
        <dbReference type="PROSITE-ProRule" id="PRU00418"/>
    </source>
</evidence>
<dbReference type="Proteomes" id="UP000473681">
    <property type="component" value="Unassembled WGS sequence"/>
</dbReference>
<dbReference type="PANTHER" id="PTHR34382">
    <property type="entry name" value="PTS SYSTEM N,N'-DIACETYLCHITOBIOSE-SPECIFIC EIIA COMPONENT"/>
    <property type="match status" value="1"/>
</dbReference>
<keyword evidence="3" id="KW-0963">Cytoplasm</keyword>
<dbReference type="InterPro" id="IPR003188">
    <property type="entry name" value="PTS_IIA_lac/cel"/>
</dbReference>
<comment type="subcellular location">
    <subcellularLocation>
        <location evidence="1">Cytoplasm</location>
    </subcellularLocation>
</comment>
<dbReference type="EMBL" id="SGKU01000016">
    <property type="protein sequence ID" value="NFA42389.1"/>
    <property type="molecule type" value="Genomic_DNA"/>
</dbReference>
<keyword evidence="2" id="KW-0813">Transport</keyword>
<evidence type="ECO:0000256" key="5">
    <source>
        <dbReference type="ARBA" id="ARBA00022679"/>
    </source>
</evidence>
<dbReference type="FunFam" id="1.20.58.80:FF:000001">
    <property type="entry name" value="PTS system, lactose-specific IIa component"/>
    <property type="match status" value="1"/>
</dbReference>
<dbReference type="CDD" id="cd00215">
    <property type="entry name" value="PTS_IIA_lac"/>
    <property type="match status" value="1"/>
</dbReference>
<dbReference type="PANTHER" id="PTHR34382:SF7">
    <property type="entry name" value="PTS SYSTEM N,N'-DIACETYLCHITOBIOSE-SPECIFIC EIIA COMPONENT"/>
    <property type="match status" value="1"/>
</dbReference>
<evidence type="ECO:0000313" key="11">
    <source>
        <dbReference type="EMBL" id="NFF87083.1"/>
    </source>
</evidence>
<evidence type="ECO:0000256" key="1">
    <source>
        <dbReference type="ARBA" id="ARBA00004496"/>
    </source>
</evidence>
<dbReference type="SUPFAM" id="SSF46973">
    <property type="entry name" value="Enzyme IIa from lactose specific PTS, IIa-lac"/>
    <property type="match status" value="1"/>
</dbReference>
<evidence type="ECO:0000256" key="2">
    <source>
        <dbReference type="ARBA" id="ARBA00022448"/>
    </source>
</evidence>
<evidence type="ECO:0000256" key="7">
    <source>
        <dbReference type="PIRSR" id="PIRSR000699-1"/>
    </source>
</evidence>
<evidence type="ECO:0000313" key="14">
    <source>
        <dbReference type="Proteomes" id="UP000473681"/>
    </source>
</evidence>
<evidence type="ECO:0000256" key="3">
    <source>
        <dbReference type="ARBA" id="ARBA00022490"/>
    </source>
</evidence>
<comment type="cofactor">
    <cofactor evidence="8">
        <name>Mg(2+)</name>
        <dbReference type="ChEBI" id="CHEBI:18420"/>
    </cofactor>
    <text evidence="8">Binds 1 Mg(2+) ion per trimer.</text>
</comment>
<dbReference type="AlphaFoldDB" id="A0A0C2SP31"/>
<reference evidence="14 15" key="2">
    <citation type="submission" date="2019-04" db="EMBL/GenBank/DDBJ databases">
        <title>Genome sequencing of Clostridium botulinum Groups I-IV and Clostridium butyricum.</title>
        <authorList>
            <person name="Brunt J."/>
            <person name="Van Vliet A.H.M."/>
            <person name="Stringer S.C."/>
            <person name="Carter A.T."/>
            <person name="Peck M.W."/>
        </authorList>
    </citation>
    <scope>NUCLEOTIDE SEQUENCE [LARGE SCALE GENOMIC DNA]</scope>
    <source>
        <strain evidence="11 15">1605</strain>
        <strain evidence="12 14">CB-K-33E</strain>
    </source>
</reference>
<keyword evidence="6" id="KW-0598">Phosphotransferase system</keyword>
<keyword evidence="4" id="KW-0762">Sugar transport</keyword>
<dbReference type="Pfam" id="PF02255">
    <property type="entry name" value="PTS_IIA"/>
    <property type="match status" value="1"/>
</dbReference>